<sequence length="174" mass="19719">MTVVELKELTIQDGTDIYDMLQEIGPGESGFANSGYGLPAERFKAYLKKYWRMSHGINLPPQYVPQTIYWLFVNGRPVGYGKLRKYLNDALRERGGHIGYVIRPSERGKGYGTLLLRELLGKAGEKGLLEVLITVDEDNARSRKVAEANGGQLTELKDGICKYWIRKLQKVERP</sequence>
<dbReference type="Pfam" id="PF00583">
    <property type="entry name" value="Acetyltransf_1"/>
    <property type="match status" value="1"/>
</dbReference>
<dbReference type="Gene3D" id="3.40.630.30">
    <property type="match status" value="1"/>
</dbReference>
<organism evidence="2 3">
    <name type="scientific">Paenibacillus apiarius</name>
    <dbReference type="NCBI Taxonomy" id="46240"/>
    <lineage>
        <taxon>Bacteria</taxon>
        <taxon>Bacillati</taxon>
        <taxon>Bacillota</taxon>
        <taxon>Bacilli</taxon>
        <taxon>Bacillales</taxon>
        <taxon>Paenibacillaceae</taxon>
        <taxon>Paenibacillus</taxon>
    </lineage>
</organism>
<accession>A0ABT4DMY2</accession>
<dbReference type="SUPFAM" id="SSF55729">
    <property type="entry name" value="Acyl-CoA N-acyltransferases (Nat)"/>
    <property type="match status" value="1"/>
</dbReference>
<feature type="domain" description="N-acetyltransferase" evidence="1">
    <location>
        <begin position="4"/>
        <end position="169"/>
    </location>
</feature>
<dbReference type="InterPro" id="IPR000182">
    <property type="entry name" value="GNAT_dom"/>
</dbReference>
<protein>
    <submittedName>
        <fullName evidence="2">GNAT family N-acetyltransferase</fullName>
        <ecNumber evidence="2">2.3.1.-</ecNumber>
    </submittedName>
</protein>
<evidence type="ECO:0000313" key="3">
    <source>
        <dbReference type="Proteomes" id="UP001207626"/>
    </source>
</evidence>
<dbReference type="PANTHER" id="PTHR39173:SF1">
    <property type="entry name" value="ACETYLTRANSFERASE"/>
    <property type="match status" value="1"/>
</dbReference>
<dbReference type="RefSeq" id="WP_087433550.1">
    <property type="nucleotide sequence ID" value="NZ_JAMDLV010000020.1"/>
</dbReference>
<evidence type="ECO:0000313" key="2">
    <source>
        <dbReference type="EMBL" id="MCY9518591.1"/>
    </source>
</evidence>
<gene>
    <name evidence="2" type="ORF">M5X09_02735</name>
</gene>
<dbReference type="CDD" id="cd04301">
    <property type="entry name" value="NAT_SF"/>
    <property type="match status" value="1"/>
</dbReference>
<proteinExistence type="predicted"/>
<dbReference type="EC" id="2.3.1.-" evidence="2"/>
<dbReference type="GO" id="GO:0016746">
    <property type="term" value="F:acyltransferase activity"/>
    <property type="evidence" value="ECO:0007669"/>
    <property type="project" value="UniProtKB-KW"/>
</dbReference>
<dbReference type="PANTHER" id="PTHR39173">
    <property type="entry name" value="ACETYLTRANSFERASE"/>
    <property type="match status" value="1"/>
</dbReference>
<keyword evidence="2" id="KW-0808">Transferase</keyword>
<evidence type="ECO:0000259" key="1">
    <source>
        <dbReference type="PROSITE" id="PS51186"/>
    </source>
</evidence>
<dbReference type="EMBL" id="JAMDLW010000002">
    <property type="protein sequence ID" value="MCY9518591.1"/>
    <property type="molecule type" value="Genomic_DNA"/>
</dbReference>
<dbReference type="PROSITE" id="PS51186">
    <property type="entry name" value="GNAT"/>
    <property type="match status" value="1"/>
</dbReference>
<name>A0ABT4DMY2_9BACL</name>
<keyword evidence="2" id="KW-0012">Acyltransferase</keyword>
<comment type="caution">
    <text evidence="2">The sequence shown here is derived from an EMBL/GenBank/DDBJ whole genome shotgun (WGS) entry which is preliminary data.</text>
</comment>
<dbReference type="Proteomes" id="UP001207626">
    <property type="component" value="Unassembled WGS sequence"/>
</dbReference>
<dbReference type="InterPro" id="IPR016181">
    <property type="entry name" value="Acyl_CoA_acyltransferase"/>
</dbReference>
<reference evidence="2 3" key="1">
    <citation type="submission" date="2022-05" db="EMBL/GenBank/DDBJ databases">
        <title>Genome Sequencing of Bee-Associated Microbes.</title>
        <authorList>
            <person name="Dunlap C."/>
        </authorList>
    </citation>
    <scope>NUCLEOTIDE SEQUENCE [LARGE SCALE GENOMIC DNA]</scope>
    <source>
        <strain evidence="2 3">NRRL NRS-1438</strain>
    </source>
</reference>
<keyword evidence="3" id="KW-1185">Reference proteome</keyword>